<keyword evidence="1" id="KW-1133">Transmembrane helix</keyword>
<accession>A0A1F7U172</accession>
<reference evidence="2 3" key="1">
    <citation type="journal article" date="2016" name="Nat. Commun.">
        <title>Thousands of microbial genomes shed light on interconnected biogeochemical processes in an aquifer system.</title>
        <authorList>
            <person name="Anantharaman K."/>
            <person name="Brown C.T."/>
            <person name="Hug L.A."/>
            <person name="Sharon I."/>
            <person name="Castelle C.J."/>
            <person name="Probst A.J."/>
            <person name="Thomas B.C."/>
            <person name="Singh A."/>
            <person name="Wilkins M.J."/>
            <person name="Karaoz U."/>
            <person name="Brodie E.L."/>
            <person name="Williams K.H."/>
            <person name="Hubbard S.S."/>
            <person name="Banfield J.F."/>
        </authorList>
    </citation>
    <scope>NUCLEOTIDE SEQUENCE [LARGE SCALE GENOMIC DNA]</scope>
</reference>
<dbReference type="Proteomes" id="UP000177097">
    <property type="component" value="Unassembled WGS sequence"/>
</dbReference>
<dbReference type="EMBL" id="MGDX01000002">
    <property type="protein sequence ID" value="OGL72023.1"/>
    <property type="molecule type" value="Genomic_DNA"/>
</dbReference>
<evidence type="ECO:0000256" key="1">
    <source>
        <dbReference type="SAM" id="Phobius"/>
    </source>
</evidence>
<protein>
    <submittedName>
        <fullName evidence="2">Uncharacterized protein</fullName>
    </submittedName>
</protein>
<dbReference type="STRING" id="1802389.A3C17_04530"/>
<sequence>MGSIHSRKEGGVVKSSHPTQHTTILLAIVASAIVLVVLAGQWLKPERLLREGMDIGFTYSVTYAEYLGLDPTRTFDTMVEELRPNFVRIPVYWSRIEASNNEYSFQELDRLMDIADEHDVPVTLAIGRKVPRWPECFLPEFALPLDAEALALAQLDMMQTTVERYKDHPALSHWQVENEPYFVLFGECPKPDFALLDREVALVRIADPNTPIQMTASGEQSLWLKQAALSDEVGVSVYRTIHSDLFGQITYPIPPWMYRLKERLVAPGRVFISELQMEPWFGRSVHTYTVQEQLKLFNERTFEERMIYAEAIGLERVSLWGAEWWYYLKEAGEPTLWDAAAALSDDTHEQDD</sequence>
<organism evidence="2 3">
    <name type="scientific">Candidatus Uhrbacteria bacterium RIFCSPHIGHO2_02_FULL_53_13</name>
    <dbReference type="NCBI Taxonomy" id="1802389"/>
    <lineage>
        <taxon>Bacteria</taxon>
        <taxon>Candidatus Uhriibacteriota</taxon>
    </lineage>
</organism>
<proteinExistence type="predicted"/>
<feature type="transmembrane region" description="Helical" evidence="1">
    <location>
        <begin position="24"/>
        <end position="43"/>
    </location>
</feature>
<dbReference type="InterPro" id="IPR017853">
    <property type="entry name" value="GH"/>
</dbReference>
<name>A0A1F7U172_9BACT</name>
<keyword evidence="1" id="KW-0472">Membrane</keyword>
<comment type="caution">
    <text evidence="2">The sequence shown here is derived from an EMBL/GenBank/DDBJ whole genome shotgun (WGS) entry which is preliminary data.</text>
</comment>
<dbReference type="SUPFAM" id="SSF51445">
    <property type="entry name" value="(Trans)glycosidases"/>
    <property type="match status" value="1"/>
</dbReference>
<dbReference type="AlphaFoldDB" id="A0A1F7U172"/>
<keyword evidence="1" id="KW-0812">Transmembrane</keyword>
<gene>
    <name evidence="2" type="ORF">A3C17_04530</name>
</gene>
<dbReference type="Gene3D" id="3.20.20.80">
    <property type="entry name" value="Glycosidases"/>
    <property type="match status" value="1"/>
</dbReference>
<evidence type="ECO:0000313" key="2">
    <source>
        <dbReference type="EMBL" id="OGL72023.1"/>
    </source>
</evidence>
<evidence type="ECO:0000313" key="3">
    <source>
        <dbReference type="Proteomes" id="UP000177097"/>
    </source>
</evidence>